<comment type="caution">
    <text evidence="1">The sequence shown here is derived from an EMBL/GenBank/DDBJ whole genome shotgun (WGS) entry which is preliminary data.</text>
</comment>
<dbReference type="Proteomes" id="UP000184255">
    <property type="component" value="Unassembled WGS sequence"/>
</dbReference>
<keyword evidence="2" id="KW-1185">Reference proteome</keyword>
<sequence length="295" mass="32450">MNKCWFVLEQSFFAPPEYAIVTKAGGKAEGDLRLGDVVPSPRDLYPILTKGPLPLFGPDMRISSSQFCGFSWHNIKEREGGATVAGGAPIANAVGATVNAEVETEFRRTMENWVDYETMDIEIVQPSTAYIKAVLKKEDVQNHIDQQKMPFIDRWSVYVVTGLMIGRASGTVGNSISSSKGFGGGPEVDIPGIANAKVTASVNSSNETTKSVQVQGDRIWAVRFAKVHKGLMRSRWMQTEETVGAALGWKPQDEEEVQDVLQHEEITSFEITQVATERHGQIIFVTGAEGQEEQR</sequence>
<evidence type="ECO:0000313" key="1">
    <source>
        <dbReference type="EMBL" id="CVL02616.1"/>
    </source>
</evidence>
<protein>
    <submittedName>
        <fullName evidence="1">Uncharacterized protein</fullName>
    </submittedName>
</protein>
<dbReference type="GeneID" id="65079392"/>
<organism evidence="1 2">
    <name type="scientific">Fusarium mangiferae</name>
    <name type="common">Mango malformation disease fungus</name>
    <dbReference type="NCBI Taxonomy" id="192010"/>
    <lineage>
        <taxon>Eukaryota</taxon>
        <taxon>Fungi</taxon>
        <taxon>Dikarya</taxon>
        <taxon>Ascomycota</taxon>
        <taxon>Pezizomycotina</taxon>
        <taxon>Sordariomycetes</taxon>
        <taxon>Hypocreomycetidae</taxon>
        <taxon>Hypocreales</taxon>
        <taxon>Nectriaceae</taxon>
        <taxon>Fusarium</taxon>
        <taxon>Fusarium fujikuroi species complex</taxon>
    </lineage>
</organism>
<proteinExistence type="predicted"/>
<dbReference type="VEuPathDB" id="FungiDB:FMAN_00119"/>
<gene>
    <name evidence="1" type="ORF">FMAN_00119</name>
</gene>
<dbReference type="AlphaFoldDB" id="A0A1L7U681"/>
<evidence type="ECO:0000313" key="2">
    <source>
        <dbReference type="Proteomes" id="UP000184255"/>
    </source>
</evidence>
<name>A0A1L7U681_FUSMA</name>
<dbReference type="RefSeq" id="XP_041687662.1">
    <property type="nucleotide sequence ID" value="XM_041821930.1"/>
</dbReference>
<dbReference type="EMBL" id="FCQH01000013">
    <property type="protein sequence ID" value="CVL02616.1"/>
    <property type="molecule type" value="Genomic_DNA"/>
</dbReference>
<reference evidence="2" key="1">
    <citation type="journal article" date="2016" name="Genome Biol. Evol.">
        <title>Comparative 'omics' of the Fusarium fujikuroi species complex highlights differences in genetic potential and metabolite synthesis.</title>
        <authorList>
            <person name="Niehaus E.-M."/>
            <person name="Muensterkoetter M."/>
            <person name="Proctor R.H."/>
            <person name="Brown D.W."/>
            <person name="Sharon A."/>
            <person name="Idan Y."/>
            <person name="Oren-Young L."/>
            <person name="Sieber C.M."/>
            <person name="Novak O."/>
            <person name="Pencik A."/>
            <person name="Tarkowska D."/>
            <person name="Hromadova K."/>
            <person name="Freeman S."/>
            <person name="Maymon M."/>
            <person name="Elazar M."/>
            <person name="Youssef S.A."/>
            <person name="El-Shabrawy E.S.M."/>
            <person name="Shalaby A.B.A."/>
            <person name="Houterman P."/>
            <person name="Brock N.L."/>
            <person name="Burkhardt I."/>
            <person name="Tsavkelova E.A."/>
            <person name="Dickschat J.S."/>
            <person name="Galuszka P."/>
            <person name="Gueldener U."/>
            <person name="Tudzynski B."/>
        </authorList>
    </citation>
    <scope>NUCLEOTIDE SEQUENCE [LARGE SCALE GENOMIC DNA]</scope>
    <source>
        <strain evidence="2">MRC7560</strain>
    </source>
</reference>
<accession>A0A1L7U681</accession>